<organism evidence="5 6">
    <name type="scientific">Coccomyxa viridis</name>
    <dbReference type="NCBI Taxonomy" id="1274662"/>
    <lineage>
        <taxon>Eukaryota</taxon>
        <taxon>Viridiplantae</taxon>
        <taxon>Chlorophyta</taxon>
        <taxon>core chlorophytes</taxon>
        <taxon>Trebouxiophyceae</taxon>
        <taxon>Trebouxiophyceae incertae sedis</taxon>
        <taxon>Coccomyxaceae</taxon>
        <taxon>Coccomyxa</taxon>
    </lineage>
</organism>
<dbReference type="EMBL" id="CAUYUE010000013">
    <property type="protein sequence ID" value="CAK0785685.1"/>
    <property type="molecule type" value="Genomic_DNA"/>
</dbReference>
<dbReference type="AlphaFoldDB" id="A0AAV1IHJ8"/>
<reference evidence="5 6" key="1">
    <citation type="submission" date="2023-10" db="EMBL/GenBank/DDBJ databases">
        <authorList>
            <person name="Maclean D."/>
            <person name="Macfadyen A."/>
        </authorList>
    </citation>
    <scope>NUCLEOTIDE SEQUENCE [LARGE SCALE GENOMIC DNA]</scope>
</reference>
<dbReference type="SUPFAM" id="SSF51905">
    <property type="entry name" value="FAD/NAD(P)-binding domain"/>
    <property type="match status" value="1"/>
</dbReference>
<evidence type="ECO:0000256" key="2">
    <source>
        <dbReference type="ARBA" id="ARBA00023033"/>
    </source>
</evidence>
<dbReference type="InterPro" id="IPR044560">
    <property type="entry name" value="MOase"/>
</dbReference>
<dbReference type="InterPro" id="IPR002938">
    <property type="entry name" value="FAD-bd"/>
</dbReference>
<dbReference type="Gene3D" id="3.50.50.60">
    <property type="entry name" value="FAD/NAD(P)-binding domain"/>
    <property type="match status" value="1"/>
</dbReference>
<protein>
    <recommendedName>
        <fullName evidence="4">FAD-binding domain-containing protein</fullName>
    </recommendedName>
</protein>
<evidence type="ECO:0000256" key="1">
    <source>
        <dbReference type="ARBA" id="ARBA00023002"/>
    </source>
</evidence>
<keyword evidence="6" id="KW-1185">Reference proteome</keyword>
<comment type="caution">
    <text evidence="5">The sequence shown here is derived from an EMBL/GenBank/DDBJ whole genome shotgun (WGS) entry which is preliminary data.</text>
</comment>
<dbReference type="PANTHER" id="PTHR45934:SF9">
    <property type="entry name" value="FAD_NAD(P)-BINDING OXIDOREDUCTASE FAMILY PROTEIN"/>
    <property type="match status" value="1"/>
</dbReference>
<keyword evidence="2" id="KW-0503">Monooxygenase</keyword>
<dbReference type="GO" id="GO:0004497">
    <property type="term" value="F:monooxygenase activity"/>
    <property type="evidence" value="ECO:0007669"/>
    <property type="project" value="UniProtKB-KW"/>
</dbReference>
<evidence type="ECO:0000313" key="6">
    <source>
        <dbReference type="Proteomes" id="UP001314263"/>
    </source>
</evidence>
<gene>
    <name evidence="5" type="ORF">CVIRNUC_008896</name>
</gene>
<dbReference type="PANTHER" id="PTHR45934">
    <property type="entry name" value="FAD/NAD(P)-BINDING OXIDOREDUCTASE FAMILY PROTEIN"/>
    <property type="match status" value="1"/>
</dbReference>
<comment type="similarity">
    <text evidence="3">Belongs to the 3-hydroxybenzoate 6-hydroxylase family.</text>
</comment>
<name>A0AAV1IHJ8_9CHLO</name>
<evidence type="ECO:0000259" key="4">
    <source>
        <dbReference type="Pfam" id="PF01494"/>
    </source>
</evidence>
<dbReference type="Proteomes" id="UP001314263">
    <property type="component" value="Unassembled WGS sequence"/>
</dbReference>
<keyword evidence="1" id="KW-0560">Oxidoreductase</keyword>
<dbReference type="Pfam" id="PF01494">
    <property type="entry name" value="FAD_binding_3"/>
    <property type="match status" value="1"/>
</dbReference>
<feature type="domain" description="FAD-binding" evidence="4">
    <location>
        <begin position="12"/>
        <end position="339"/>
    </location>
</feature>
<accession>A0AAV1IHJ8</accession>
<evidence type="ECO:0000256" key="3">
    <source>
        <dbReference type="ARBA" id="ARBA00024018"/>
    </source>
</evidence>
<proteinExistence type="inferred from homology"/>
<evidence type="ECO:0000313" key="5">
    <source>
        <dbReference type="EMBL" id="CAK0785685.1"/>
    </source>
</evidence>
<dbReference type="InterPro" id="IPR036188">
    <property type="entry name" value="FAD/NAD-bd_sf"/>
</dbReference>
<sequence length="430" mass="47007">MSITAQSLPQRDCIVVGAGYGGLAAALALHKVGLSVLVLERAPSPRQEGFSIGAFSNSWRAFEELGVADEVRKDHLPMKSVNYADSHDNVYRSLNIKDLPYPEGLKGSELRVIRRLAAPVAMTNALPKGTVHYGGTVVGAKVTPTGAEVELADGQKLAAKMVVLADGVHSKSAQKYHKVPLKVMDVAGWRAMAELDAEEEPEIVATFTSGPNTRVGTIPVTYDAQRKKMLWYYFMAASMKEKEMKSYDTYEKHIAGMRKHMTGWKSPHMEKLLAATQSDSVLISHIYERRVKPGDAWFEGCLSGVGDCAHATRPDLGQGGAMAIEDGVELGVYIKEAMEAAGKPFGELSPGDIAAALRNYETGRSHRVFHIIDKSSKFGTMFLVISILPRWLMRFILAWLIQPATALEHTVWAPHGRLRPPSLPRDTGSA</sequence>
<dbReference type="GO" id="GO:0071949">
    <property type="term" value="F:FAD binding"/>
    <property type="evidence" value="ECO:0007669"/>
    <property type="project" value="InterPro"/>
</dbReference>
<dbReference type="PRINTS" id="PR00420">
    <property type="entry name" value="RNGMNOXGNASE"/>
</dbReference>